<keyword evidence="3 5" id="KW-1133">Transmembrane helix</keyword>
<keyword evidence="4 5" id="KW-0472">Membrane</keyword>
<evidence type="ECO:0000256" key="3">
    <source>
        <dbReference type="ARBA" id="ARBA00022989"/>
    </source>
</evidence>
<feature type="transmembrane region" description="Helical" evidence="5">
    <location>
        <begin position="172"/>
        <end position="191"/>
    </location>
</feature>
<dbReference type="GO" id="GO:0016020">
    <property type="term" value="C:membrane"/>
    <property type="evidence" value="ECO:0007669"/>
    <property type="project" value="UniProtKB-SubCell"/>
</dbReference>
<name>D9PFX4_9ZZZZ</name>
<sequence length="194" mass="22277">MTIQKEDYTLNKKAWLRYLARISDMFFTLILSVSVVGFLLMIFTLIFGIILKLFSNPVFPWDILSSLPVFVQIIFMTILYLFIEAKIISQYGTTPFKKLLGISIVDINGKKLDYKTSLKRNLTLWFKGLGFTIPIISLIALIMSYNGYVEQGTTPWDEDNRAVVLFEPISNIRLAIGIIMVISTFILNAYFSFQ</sequence>
<evidence type="ECO:0000256" key="2">
    <source>
        <dbReference type="ARBA" id="ARBA00022692"/>
    </source>
</evidence>
<feature type="transmembrane region" description="Helical" evidence="5">
    <location>
        <begin position="124"/>
        <end position="145"/>
    </location>
</feature>
<reference evidence="7" key="2">
    <citation type="journal article" date="2011" name="Microb. Ecol.">
        <title>Taxonomic and Functional Metagenomic Profiling of the Microbial Community in the Anoxic Sediment of a Sub-saline Shallow Lake (Laguna de Carrizo, Central Spain).</title>
        <authorList>
            <person name="Ferrer M."/>
            <person name="Guazzaroni M.E."/>
            <person name="Richter M."/>
            <person name="Garcia-Salamanca A."/>
            <person name="Yarza P."/>
            <person name="Suarez-Suarez A."/>
            <person name="Solano J."/>
            <person name="Alcaide M."/>
            <person name="van Dillewijn P."/>
            <person name="Molina-Henares M.A."/>
            <person name="Lopez-Cortes N."/>
            <person name="Al-Ramahi Y."/>
            <person name="Guerrero C."/>
            <person name="Acosta A."/>
            <person name="de Eugenio L.I."/>
            <person name="Martinez V."/>
            <person name="Marques S."/>
            <person name="Rojo F."/>
            <person name="Santero E."/>
            <person name="Genilloud O."/>
            <person name="Perez-Perez J."/>
            <person name="Rossello-Mora R."/>
            <person name="Ramos J.L."/>
        </authorList>
    </citation>
    <scope>NUCLEOTIDE SEQUENCE</scope>
</reference>
<comment type="subcellular location">
    <subcellularLocation>
        <location evidence="1">Membrane</location>
        <topology evidence="1">Multi-pass membrane protein</topology>
    </subcellularLocation>
</comment>
<dbReference type="InterPro" id="IPR010432">
    <property type="entry name" value="RDD"/>
</dbReference>
<evidence type="ECO:0000256" key="1">
    <source>
        <dbReference type="ARBA" id="ARBA00004141"/>
    </source>
</evidence>
<protein>
    <submittedName>
        <fullName evidence="7">RDD domain containing protein</fullName>
    </submittedName>
</protein>
<evidence type="ECO:0000256" key="4">
    <source>
        <dbReference type="ARBA" id="ARBA00023136"/>
    </source>
</evidence>
<gene>
    <name evidence="7" type="ORF">LDC_0419</name>
</gene>
<dbReference type="Pfam" id="PF06271">
    <property type="entry name" value="RDD"/>
    <property type="match status" value="1"/>
</dbReference>
<feature type="domain" description="RDD" evidence="6">
    <location>
        <begin position="14"/>
        <end position="145"/>
    </location>
</feature>
<comment type="caution">
    <text evidence="7">The sequence shown here is derived from an EMBL/GenBank/DDBJ whole genome shotgun (WGS) entry which is preliminary data.</text>
</comment>
<evidence type="ECO:0000256" key="5">
    <source>
        <dbReference type="SAM" id="Phobius"/>
    </source>
</evidence>
<dbReference type="AlphaFoldDB" id="D9PFX4"/>
<accession>D9PFX4</accession>
<organism evidence="7">
    <name type="scientific">sediment metagenome</name>
    <dbReference type="NCBI Taxonomy" id="749907"/>
    <lineage>
        <taxon>unclassified sequences</taxon>
        <taxon>metagenomes</taxon>
        <taxon>ecological metagenomes</taxon>
    </lineage>
</organism>
<evidence type="ECO:0000313" key="7">
    <source>
        <dbReference type="EMBL" id="EFK97538.1"/>
    </source>
</evidence>
<proteinExistence type="predicted"/>
<feature type="transmembrane region" description="Helical" evidence="5">
    <location>
        <begin position="26"/>
        <end position="51"/>
    </location>
</feature>
<evidence type="ECO:0000259" key="6">
    <source>
        <dbReference type="Pfam" id="PF06271"/>
    </source>
</evidence>
<reference evidence="7" key="1">
    <citation type="submission" date="2010-07" db="EMBL/GenBank/DDBJ databases">
        <authorList>
            <consortium name="CONSOLIDER consortium CSD2007-00005"/>
            <person name="Guazzaroni M.-E."/>
            <person name="Richter M."/>
            <person name="Garcia-Salamanca A."/>
            <person name="Yarza P."/>
            <person name="Ferrer M."/>
        </authorList>
    </citation>
    <scope>NUCLEOTIDE SEQUENCE</scope>
</reference>
<keyword evidence="2 5" id="KW-0812">Transmembrane</keyword>
<dbReference type="EMBL" id="ADZX01000136">
    <property type="protein sequence ID" value="EFK97538.1"/>
    <property type="molecule type" value="Genomic_DNA"/>
</dbReference>
<feature type="transmembrane region" description="Helical" evidence="5">
    <location>
        <begin position="63"/>
        <end position="83"/>
    </location>
</feature>